<dbReference type="RefSeq" id="WP_008369518.1">
    <property type="nucleotide sequence ID" value="NZ_BSCI01000006.1"/>
</dbReference>
<evidence type="ECO:0000313" key="9">
    <source>
        <dbReference type="EMBL" id="RHF80543.1"/>
    </source>
</evidence>
<dbReference type="Pfam" id="PF08220">
    <property type="entry name" value="HTH_DeoR"/>
    <property type="match status" value="1"/>
</dbReference>
<dbReference type="SUPFAM" id="SSF46785">
    <property type="entry name" value="Winged helix' DNA-binding domain"/>
    <property type="match status" value="1"/>
</dbReference>
<dbReference type="Proteomes" id="UP000095362">
    <property type="component" value="Unassembled WGS sequence"/>
</dbReference>
<dbReference type="Pfam" id="PF00455">
    <property type="entry name" value="DeoRC"/>
    <property type="match status" value="1"/>
</dbReference>
<evidence type="ECO:0000256" key="2">
    <source>
        <dbReference type="ARBA" id="ARBA00023125"/>
    </source>
</evidence>
<keyword evidence="5" id="KW-0808">Transferase</keyword>
<keyword evidence="12" id="KW-1185">Reference proteome</keyword>
<dbReference type="SUPFAM" id="SSF100950">
    <property type="entry name" value="NagB/RpiA/CoA transferase-like"/>
    <property type="match status" value="1"/>
</dbReference>
<sequence>MLAEERFSEILKLVNEHKTITVQELTELLDMSESTIRRDLTTLHKKGKLIKVHGGATAVNMAQYTRDESVAVRQDLNIDEKVQIGKYASSLIEKDDFVYIDAGTTTDFLIDFLTEQDAVYVTNGIMHAKKLTQKGCIVYLIGGELKEATLALVGEEAMKTLGRYHFTKGFFGTNGIHIESGCTTPDIREAAIKEMAILRSAKAYILADSTKFGQVAPVTFSELDAVDIITTKLKDATFNKYKNIVEVAK</sequence>
<proteinExistence type="predicted"/>
<dbReference type="GO" id="GO:0016740">
    <property type="term" value="F:transferase activity"/>
    <property type="evidence" value="ECO:0007669"/>
    <property type="project" value="UniProtKB-KW"/>
</dbReference>
<dbReference type="PROSITE" id="PS00894">
    <property type="entry name" value="HTH_DEOR_1"/>
    <property type="match status" value="1"/>
</dbReference>
<gene>
    <name evidence="5" type="primary">lacR</name>
    <name evidence="7" type="synonym">fruR</name>
    <name evidence="7" type="ORF">comes_12790</name>
    <name evidence="9" type="ORF">DW656_15430</name>
    <name evidence="8" type="ORF">DWX03_14765</name>
    <name evidence="6" type="ORF">ERS852481_02984</name>
    <name evidence="5" type="ORF">ERS852574_01836</name>
</gene>
<dbReference type="GeneID" id="92824346"/>
<dbReference type="EMBL" id="CYZK01000031">
    <property type="protein sequence ID" value="CUO83173.1"/>
    <property type="molecule type" value="Genomic_DNA"/>
</dbReference>
<reference evidence="12 13" key="2">
    <citation type="submission" date="2018-08" db="EMBL/GenBank/DDBJ databases">
        <title>A genome reference for cultivated species of the human gut microbiota.</title>
        <authorList>
            <person name="Zou Y."/>
            <person name="Xue W."/>
            <person name="Luo G."/>
        </authorList>
    </citation>
    <scope>NUCLEOTIDE SEQUENCE [LARGE SCALE GENOMIC DNA]</scope>
    <source>
        <strain evidence="8 12">AF18-12LB</strain>
        <strain evidence="9 13">AM23-3</strain>
    </source>
</reference>
<dbReference type="PaxDb" id="410072-ERS852525_03233"/>
<name>A0A174RQP7_9FIRM</name>
<dbReference type="InterPro" id="IPR036388">
    <property type="entry name" value="WH-like_DNA-bd_sf"/>
</dbReference>
<keyword evidence="1" id="KW-0805">Transcription regulation</keyword>
<dbReference type="EMBL" id="CYXR01000011">
    <property type="protein sequence ID" value="CUM96040.1"/>
    <property type="molecule type" value="Genomic_DNA"/>
</dbReference>
<evidence type="ECO:0000313" key="5">
    <source>
        <dbReference type="EMBL" id="CUM96040.1"/>
    </source>
</evidence>
<dbReference type="InterPro" id="IPR014036">
    <property type="entry name" value="DeoR-like_C"/>
</dbReference>
<organism evidence="9 13">
    <name type="scientific">Coprococcus comes</name>
    <dbReference type="NCBI Taxonomy" id="410072"/>
    <lineage>
        <taxon>Bacteria</taxon>
        <taxon>Bacillati</taxon>
        <taxon>Bacillota</taxon>
        <taxon>Clostridia</taxon>
        <taxon>Lachnospirales</taxon>
        <taxon>Lachnospiraceae</taxon>
        <taxon>Coprococcus</taxon>
    </lineage>
</organism>
<dbReference type="OrthoDB" id="9797223at2"/>
<dbReference type="Proteomes" id="UP000095727">
    <property type="component" value="Unassembled WGS sequence"/>
</dbReference>
<evidence type="ECO:0000313" key="10">
    <source>
        <dbReference type="Proteomes" id="UP000095362"/>
    </source>
</evidence>
<reference evidence="10 11" key="1">
    <citation type="submission" date="2015-09" db="EMBL/GenBank/DDBJ databases">
        <authorList>
            <consortium name="Pathogen Informatics"/>
        </authorList>
    </citation>
    <scope>NUCLEOTIDE SEQUENCE [LARGE SCALE GENOMIC DNA]</scope>
    <source>
        <strain evidence="6 10">2789STDY5834866</strain>
        <strain evidence="5 11">2789STDY5834962</strain>
    </source>
</reference>
<dbReference type="STRING" id="410072.ERS852525_03233"/>
<accession>A0A174RQP7</accession>
<evidence type="ECO:0000313" key="13">
    <source>
        <dbReference type="Proteomes" id="UP000284579"/>
    </source>
</evidence>
<evidence type="ECO:0000259" key="4">
    <source>
        <dbReference type="PROSITE" id="PS51000"/>
    </source>
</evidence>
<dbReference type="InterPro" id="IPR050313">
    <property type="entry name" value="Carb_Metab_HTH_regulators"/>
</dbReference>
<dbReference type="AlphaFoldDB" id="A0A174RQP7"/>
<evidence type="ECO:0000256" key="1">
    <source>
        <dbReference type="ARBA" id="ARBA00023015"/>
    </source>
</evidence>
<keyword evidence="2" id="KW-0238">DNA-binding</keyword>
<evidence type="ECO:0000313" key="12">
    <source>
        <dbReference type="Proteomes" id="UP000283360"/>
    </source>
</evidence>
<dbReference type="SMART" id="SM01134">
    <property type="entry name" value="DeoRC"/>
    <property type="match status" value="1"/>
</dbReference>
<keyword evidence="3" id="KW-0804">Transcription</keyword>
<evidence type="ECO:0000256" key="3">
    <source>
        <dbReference type="ARBA" id="ARBA00023163"/>
    </source>
</evidence>
<dbReference type="SMART" id="SM00420">
    <property type="entry name" value="HTH_DEOR"/>
    <property type="match status" value="1"/>
</dbReference>
<evidence type="ECO:0000313" key="6">
    <source>
        <dbReference type="EMBL" id="CUO83173.1"/>
    </source>
</evidence>
<dbReference type="PANTHER" id="PTHR30363">
    <property type="entry name" value="HTH-TYPE TRANSCRIPTIONAL REGULATOR SRLR-RELATED"/>
    <property type="match status" value="1"/>
</dbReference>
<dbReference type="PRINTS" id="PR00037">
    <property type="entry name" value="HTHLACR"/>
</dbReference>
<dbReference type="PANTHER" id="PTHR30363:SF56">
    <property type="entry name" value="TRANSCRIPTIONAL REGULATOR, DEOR FAMILY"/>
    <property type="match status" value="1"/>
</dbReference>
<dbReference type="EMBL" id="QRHO01000034">
    <property type="protein sequence ID" value="RHF80543.1"/>
    <property type="molecule type" value="Genomic_DNA"/>
</dbReference>
<dbReference type="InterPro" id="IPR036390">
    <property type="entry name" value="WH_DNA-bd_sf"/>
</dbReference>
<reference evidence="7" key="4">
    <citation type="submission" date="2022-11" db="EMBL/GenBank/DDBJ databases">
        <title>Draft genome sequence of Coprococcus comes strain 31264.</title>
        <authorList>
            <person name="Hisatomi A."/>
            <person name="Ohkuma M."/>
            <person name="Sakamoto M."/>
        </authorList>
    </citation>
    <scope>NUCLEOTIDE SEQUENCE</scope>
    <source>
        <strain evidence="7">JCM 31264</strain>
    </source>
</reference>
<dbReference type="GO" id="GO:0003700">
    <property type="term" value="F:DNA-binding transcription factor activity"/>
    <property type="evidence" value="ECO:0007669"/>
    <property type="project" value="InterPro"/>
</dbReference>
<dbReference type="EMBL" id="QRXJ01000026">
    <property type="protein sequence ID" value="RGT87193.1"/>
    <property type="molecule type" value="Genomic_DNA"/>
</dbReference>
<dbReference type="InterPro" id="IPR001034">
    <property type="entry name" value="DeoR_HTH"/>
</dbReference>
<dbReference type="InterPro" id="IPR037171">
    <property type="entry name" value="NagB/RpiA_transferase-like"/>
</dbReference>
<dbReference type="Proteomes" id="UP001145109">
    <property type="component" value="Unassembled WGS sequence"/>
</dbReference>
<dbReference type="Gene3D" id="3.40.50.1360">
    <property type="match status" value="1"/>
</dbReference>
<dbReference type="PROSITE" id="PS51000">
    <property type="entry name" value="HTH_DEOR_2"/>
    <property type="match status" value="1"/>
</dbReference>
<evidence type="ECO:0000313" key="8">
    <source>
        <dbReference type="EMBL" id="RGT87193.1"/>
    </source>
</evidence>
<dbReference type="InterPro" id="IPR018356">
    <property type="entry name" value="Tscrpt_reg_HTH_DeoR_CS"/>
</dbReference>
<dbReference type="Proteomes" id="UP000283360">
    <property type="component" value="Unassembled WGS sequence"/>
</dbReference>
<evidence type="ECO:0000313" key="7">
    <source>
        <dbReference type="EMBL" id="GLG86734.1"/>
    </source>
</evidence>
<feature type="domain" description="HTH deoR-type" evidence="4">
    <location>
        <begin position="3"/>
        <end position="58"/>
    </location>
</feature>
<dbReference type="EMBL" id="BSCI01000006">
    <property type="protein sequence ID" value="GLG86734.1"/>
    <property type="molecule type" value="Genomic_DNA"/>
</dbReference>
<dbReference type="GO" id="GO:0003677">
    <property type="term" value="F:DNA binding"/>
    <property type="evidence" value="ECO:0007669"/>
    <property type="project" value="UniProtKB-KW"/>
</dbReference>
<dbReference type="Proteomes" id="UP000284579">
    <property type="component" value="Unassembled WGS sequence"/>
</dbReference>
<reference evidence="7" key="3">
    <citation type="submission" date="2022-09" db="EMBL/GenBank/DDBJ databases">
        <title>Draft genome sequence of Coprococcus comes strain 31264.</title>
        <authorList>
            <person name="Atsushi H."/>
            <person name="Moriya O."/>
            <person name="Mitsuo S."/>
        </authorList>
    </citation>
    <scope>NUCLEOTIDE SEQUENCE</scope>
    <source>
        <strain evidence="7">JCM 31264</strain>
    </source>
</reference>
<protein>
    <submittedName>
        <fullName evidence="9">DeoR/GlpR transcriptional regulator</fullName>
    </submittedName>
    <submittedName>
        <fullName evidence="7">HTH-type transcriptional regulator FruR</fullName>
    </submittedName>
    <submittedName>
        <fullName evidence="5">Lactose phosphotransferase system repressor</fullName>
    </submittedName>
</protein>
<dbReference type="Gene3D" id="1.10.10.10">
    <property type="entry name" value="Winged helix-like DNA-binding domain superfamily/Winged helix DNA-binding domain"/>
    <property type="match status" value="1"/>
</dbReference>
<evidence type="ECO:0000313" key="11">
    <source>
        <dbReference type="Proteomes" id="UP000095727"/>
    </source>
</evidence>